<keyword evidence="1" id="KW-0472">Membrane</keyword>
<dbReference type="InterPro" id="IPR007047">
    <property type="entry name" value="Flp_Fap"/>
</dbReference>
<evidence type="ECO:0000313" key="2">
    <source>
        <dbReference type="EMBL" id="TSK03657.1"/>
    </source>
</evidence>
<keyword evidence="1" id="KW-0812">Transmembrane</keyword>
<organism evidence="2 3">
    <name type="scientific">Gilliamella apicola</name>
    <dbReference type="NCBI Taxonomy" id="1196095"/>
    <lineage>
        <taxon>Bacteria</taxon>
        <taxon>Pseudomonadati</taxon>
        <taxon>Pseudomonadota</taxon>
        <taxon>Gammaproteobacteria</taxon>
        <taxon>Orbales</taxon>
        <taxon>Orbaceae</taxon>
        <taxon>Gilliamella</taxon>
    </lineage>
</organism>
<dbReference type="RefSeq" id="WP_144091629.1">
    <property type="nucleotide sequence ID" value="NZ_VMHM01000005.1"/>
</dbReference>
<proteinExistence type="predicted"/>
<accession>A0A556SR88</accession>
<sequence length="72" mass="7816">MMYLSAIRAQVRNFAGKFIKNERGVTAIEYAIVAAGVSAVLLVIFDKANGPVYKMLYSVFTSLQAKLSGLIS</sequence>
<dbReference type="AlphaFoldDB" id="A0A556SR88"/>
<protein>
    <submittedName>
        <fullName evidence="2">Flp family type IVb pilin</fullName>
    </submittedName>
</protein>
<dbReference type="EMBL" id="VMHM01000005">
    <property type="protein sequence ID" value="TSK03657.1"/>
    <property type="molecule type" value="Genomic_DNA"/>
</dbReference>
<evidence type="ECO:0000313" key="3">
    <source>
        <dbReference type="Proteomes" id="UP000319483"/>
    </source>
</evidence>
<gene>
    <name evidence="2" type="ORF">FPQ15_04530</name>
</gene>
<evidence type="ECO:0000256" key="1">
    <source>
        <dbReference type="SAM" id="Phobius"/>
    </source>
</evidence>
<dbReference type="Pfam" id="PF04964">
    <property type="entry name" value="Flp_Fap"/>
    <property type="match status" value="1"/>
</dbReference>
<name>A0A556SR88_9GAMM</name>
<comment type="caution">
    <text evidence="2">The sequence shown here is derived from an EMBL/GenBank/DDBJ whole genome shotgun (WGS) entry which is preliminary data.</text>
</comment>
<feature type="transmembrane region" description="Helical" evidence="1">
    <location>
        <begin position="27"/>
        <end position="45"/>
    </location>
</feature>
<dbReference type="Proteomes" id="UP000319483">
    <property type="component" value="Unassembled WGS sequence"/>
</dbReference>
<reference evidence="2 3" key="1">
    <citation type="submission" date="2019-07" db="EMBL/GenBank/DDBJ databases">
        <title>Gilliamella genomes.</title>
        <authorList>
            <person name="Zheng H."/>
        </authorList>
    </citation>
    <scope>NUCLEOTIDE SEQUENCE [LARGE SCALE GENOMIC DNA]</scope>
    <source>
        <strain evidence="2 3">W8127</strain>
    </source>
</reference>
<keyword evidence="1" id="KW-1133">Transmembrane helix</keyword>